<proteinExistence type="predicted"/>
<comment type="caution">
    <text evidence="2">The sequence shown here is derived from an EMBL/GenBank/DDBJ whole genome shotgun (WGS) entry which is preliminary data.</text>
</comment>
<feature type="region of interest" description="Disordered" evidence="1">
    <location>
        <begin position="1"/>
        <end position="114"/>
    </location>
</feature>
<keyword evidence="3" id="KW-1185">Reference proteome</keyword>
<feature type="compositionally biased region" description="Basic and acidic residues" evidence="1">
    <location>
        <begin position="21"/>
        <end position="45"/>
    </location>
</feature>
<name>A0ABQ3T591_9ACTN</name>
<feature type="compositionally biased region" description="Basic and acidic residues" evidence="1">
    <location>
        <begin position="88"/>
        <end position="101"/>
    </location>
</feature>
<evidence type="ECO:0000313" key="3">
    <source>
        <dbReference type="Proteomes" id="UP000608522"/>
    </source>
</evidence>
<sequence>MPYSLSPVGRAAAIALPRPAQDGEPRRSGRPDTAGRHPNARERGGAEAAAEAAADATGGLQDGPRGEADAGEGRQGAEGCRPLSVLERPADHRHGRRDQERGSGQARARTATAL</sequence>
<dbReference type="EMBL" id="BNED01000005">
    <property type="protein sequence ID" value="GHI75571.1"/>
    <property type="molecule type" value="Genomic_DNA"/>
</dbReference>
<organism evidence="2 3">
    <name type="scientific">Streptomyces spororaveus</name>
    <dbReference type="NCBI Taxonomy" id="284039"/>
    <lineage>
        <taxon>Bacteria</taxon>
        <taxon>Bacillati</taxon>
        <taxon>Actinomycetota</taxon>
        <taxon>Actinomycetes</taxon>
        <taxon>Kitasatosporales</taxon>
        <taxon>Streptomycetaceae</taxon>
        <taxon>Streptomyces</taxon>
    </lineage>
</organism>
<dbReference type="Proteomes" id="UP000608522">
    <property type="component" value="Unassembled WGS sequence"/>
</dbReference>
<evidence type="ECO:0000256" key="1">
    <source>
        <dbReference type="SAM" id="MobiDB-lite"/>
    </source>
</evidence>
<reference evidence="3" key="1">
    <citation type="submission" date="2023-07" db="EMBL/GenBank/DDBJ databases">
        <title>Whole genome shotgun sequence of Streptomyces spororaveus NBRC 15456.</title>
        <authorList>
            <person name="Komaki H."/>
            <person name="Tamura T."/>
        </authorList>
    </citation>
    <scope>NUCLEOTIDE SEQUENCE [LARGE SCALE GENOMIC DNA]</scope>
    <source>
        <strain evidence="3">NBRC 15456</strain>
    </source>
</reference>
<accession>A0ABQ3T591</accession>
<protein>
    <submittedName>
        <fullName evidence="2">Uncharacterized protein</fullName>
    </submittedName>
</protein>
<evidence type="ECO:0000313" key="2">
    <source>
        <dbReference type="EMBL" id="GHI75571.1"/>
    </source>
</evidence>
<gene>
    <name evidence="2" type="ORF">Sspor_11320</name>
</gene>